<dbReference type="RefSeq" id="XP_012186004.1">
    <property type="nucleotide sequence ID" value="XM_012330614.1"/>
</dbReference>
<sequence length="238" mass="26871">MPNPFGFIKFQDVLTLVRGMAWGGTETGSRQAPEQCVQLVSLEAIIQSTGATMAPIIYQWAIERVTITIGFLVVIGLLVRQRSGQTPQLYDSTRNPGPVGRTVRLAREYSQRACEMMPPSVQLPVWGVYRRKIRFLEERSTFTMTRDDAPIAKPEPRVGWVPQPEDLHSHVVEGRSIQVWMRTENGEWTSVHQFFPHPRLGGYMLQISENGNATWVKEVTAYKNARGRTKVVASQTSS</sequence>
<accession>J4ICN5</accession>
<keyword evidence="2" id="KW-1185">Reference proteome</keyword>
<reference evidence="1 2" key="1">
    <citation type="journal article" date="2012" name="Appl. Environ. Microbiol.">
        <title>Short-read sequencing for genomic analysis of the brown rot fungus Fibroporia radiculosa.</title>
        <authorList>
            <person name="Tang J.D."/>
            <person name="Perkins A.D."/>
            <person name="Sonstegard T.S."/>
            <person name="Schroeder S.G."/>
            <person name="Burgess S.C."/>
            <person name="Diehl S.V."/>
        </authorList>
    </citation>
    <scope>NUCLEOTIDE SEQUENCE [LARGE SCALE GENOMIC DNA]</scope>
    <source>
        <strain evidence="1 2">TFFH 294</strain>
    </source>
</reference>
<organism evidence="1 2">
    <name type="scientific">Fibroporia radiculosa</name>
    <dbReference type="NCBI Taxonomy" id="599839"/>
    <lineage>
        <taxon>Eukaryota</taxon>
        <taxon>Fungi</taxon>
        <taxon>Dikarya</taxon>
        <taxon>Basidiomycota</taxon>
        <taxon>Agaricomycotina</taxon>
        <taxon>Agaricomycetes</taxon>
        <taxon>Polyporales</taxon>
        <taxon>Fibroporiaceae</taxon>
        <taxon>Fibroporia</taxon>
    </lineage>
</organism>
<dbReference type="InParanoid" id="J4ICN5"/>
<dbReference type="AlphaFoldDB" id="J4ICN5"/>
<proteinExistence type="predicted"/>
<dbReference type="GeneID" id="24101621"/>
<evidence type="ECO:0000313" key="1">
    <source>
        <dbReference type="EMBL" id="CCM06721.1"/>
    </source>
</evidence>
<protein>
    <submittedName>
        <fullName evidence="1">Uncharacterized protein</fullName>
    </submittedName>
</protein>
<dbReference type="STRING" id="599839.J4ICN5"/>
<name>J4ICN5_9APHY</name>
<evidence type="ECO:0000313" key="2">
    <source>
        <dbReference type="Proteomes" id="UP000006352"/>
    </source>
</evidence>
<dbReference type="EMBL" id="HE797468">
    <property type="protein sequence ID" value="CCM06721.1"/>
    <property type="molecule type" value="Genomic_DNA"/>
</dbReference>
<dbReference type="Proteomes" id="UP000006352">
    <property type="component" value="Unassembled WGS sequence"/>
</dbReference>
<dbReference type="HOGENOM" id="CLU_1165831_0_0_1"/>
<gene>
    <name evidence="1" type="ORF">FIBRA_09015</name>
</gene>